<evidence type="ECO:0000256" key="4">
    <source>
        <dbReference type="ARBA" id="ARBA00022741"/>
    </source>
</evidence>
<keyword evidence="2" id="KW-0813">Transport</keyword>
<dbReference type="PANTHER" id="PTHR43166:SF30">
    <property type="entry name" value="METHIONINE IMPORT ATP-BINDING PROTEIN METN"/>
    <property type="match status" value="1"/>
</dbReference>
<dbReference type="SMART" id="SM00382">
    <property type="entry name" value="AAA"/>
    <property type="match status" value="1"/>
</dbReference>
<dbReference type="InterPro" id="IPR045865">
    <property type="entry name" value="ACT-like_dom_sf"/>
</dbReference>
<evidence type="ECO:0000256" key="3">
    <source>
        <dbReference type="ARBA" id="ARBA00022475"/>
    </source>
</evidence>
<dbReference type="PATRIC" id="fig|1319815.3.peg.463"/>
<dbReference type="SUPFAM" id="SSF55021">
    <property type="entry name" value="ACT-like"/>
    <property type="match status" value="1"/>
</dbReference>
<dbReference type="PROSITE" id="PS50893">
    <property type="entry name" value="ABC_TRANSPORTER_2"/>
    <property type="match status" value="1"/>
</dbReference>
<proteinExistence type="inferred from homology"/>
<dbReference type="InterPro" id="IPR041701">
    <property type="entry name" value="MetN_ABC"/>
</dbReference>
<keyword evidence="8" id="KW-0472">Membrane</keyword>
<dbReference type="InterPro" id="IPR018449">
    <property type="entry name" value="NIL_domain"/>
</dbReference>
<evidence type="ECO:0000256" key="8">
    <source>
        <dbReference type="ARBA" id="ARBA00023136"/>
    </source>
</evidence>
<dbReference type="FunFam" id="3.40.50.300:FF:000056">
    <property type="entry name" value="Cell division ATP-binding protein FtsE"/>
    <property type="match status" value="1"/>
</dbReference>
<keyword evidence="4" id="KW-0547">Nucleotide-binding</keyword>
<accession>U7VEW1</accession>
<protein>
    <submittedName>
        <fullName evidence="10">ABC transporter, ATP-binding protein</fullName>
    </submittedName>
</protein>
<name>U7VEW1_9FUSO</name>
<evidence type="ECO:0000256" key="5">
    <source>
        <dbReference type="ARBA" id="ARBA00022840"/>
    </source>
</evidence>
<dbReference type="Gene3D" id="3.30.70.260">
    <property type="match status" value="1"/>
</dbReference>
<dbReference type="Gene3D" id="3.40.50.300">
    <property type="entry name" value="P-loop containing nucleotide triphosphate hydrolases"/>
    <property type="match status" value="1"/>
</dbReference>
<dbReference type="STRING" id="1319815.HMPREF0202_00482"/>
<organism evidence="10 11">
    <name type="scientific">Cetobacterium somerae ATCC BAA-474</name>
    <dbReference type="NCBI Taxonomy" id="1319815"/>
    <lineage>
        <taxon>Bacteria</taxon>
        <taxon>Fusobacteriati</taxon>
        <taxon>Fusobacteriota</taxon>
        <taxon>Fusobacteriia</taxon>
        <taxon>Fusobacteriales</taxon>
        <taxon>Fusobacteriaceae</taxon>
        <taxon>Cetobacterium</taxon>
    </lineage>
</organism>
<reference evidence="10 11" key="1">
    <citation type="submission" date="2013-08" db="EMBL/GenBank/DDBJ databases">
        <authorList>
            <person name="Weinstock G."/>
            <person name="Sodergren E."/>
            <person name="Wylie T."/>
            <person name="Fulton L."/>
            <person name="Fulton R."/>
            <person name="Fronick C."/>
            <person name="O'Laughlin M."/>
            <person name="Godfrey J."/>
            <person name="Miner T."/>
            <person name="Herter B."/>
            <person name="Appelbaum E."/>
            <person name="Cordes M."/>
            <person name="Lek S."/>
            <person name="Wollam A."/>
            <person name="Pepin K.H."/>
            <person name="Palsikar V.B."/>
            <person name="Mitreva M."/>
            <person name="Wilson R.K."/>
        </authorList>
    </citation>
    <scope>NUCLEOTIDE SEQUENCE [LARGE SCALE GENOMIC DNA]</scope>
    <source>
        <strain evidence="10 11">ATCC BAA-474</strain>
    </source>
</reference>
<keyword evidence="11" id="KW-1185">Reference proteome</keyword>
<dbReference type="InterPro" id="IPR027417">
    <property type="entry name" value="P-loop_NTPase"/>
</dbReference>
<keyword evidence="5 10" id="KW-0067">ATP-binding</keyword>
<keyword evidence="3" id="KW-1003">Cell membrane</keyword>
<evidence type="ECO:0000256" key="7">
    <source>
        <dbReference type="ARBA" id="ARBA00022970"/>
    </source>
</evidence>
<evidence type="ECO:0000313" key="10">
    <source>
        <dbReference type="EMBL" id="ERT69644.1"/>
    </source>
</evidence>
<sequence>MGVFFIREDKMITLERVNKIYNNKFHAVKDVSLKIEKSEIFGIIGLSGAGKSSLIRLFNGLEPLTTGKIEIEGVDLSKLSKKELLNKRKKIGMIFQHFNLLKSRTVKENIAFPLEIDGWSKVEIDVRVKELLKLVELEDKEEFYPTQLSGGQKQRVAIARALANNPDILLSDEATSALDPKTTKSILKLIKDIQKKMGLTVVLITHQMEVIREICDRVAVMSNGEVVETGKTYEIFLSPKTEITKELISYVPPQEKEEIDYIKKSGNKVIKLMFLGSVAGDPILSKAVKKFNIDINVLGGAIDLLSTMQVGHLMVELIGDMDKQNEAIAWFPSLDVGVEVIYDGI</sequence>
<dbReference type="InterPro" id="IPR003439">
    <property type="entry name" value="ABC_transporter-like_ATP-bd"/>
</dbReference>
<keyword evidence="6" id="KW-1278">Translocase</keyword>
<dbReference type="SMART" id="SM00930">
    <property type="entry name" value="NIL"/>
    <property type="match status" value="1"/>
</dbReference>
<dbReference type="GO" id="GO:0005886">
    <property type="term" value="C:plasma membrane"/>
    <property type="evidence" value="ECO:0007669"/>
    <property type="project" value="UniProtKB-ARBA"/>
</dbReference>
<dbReference type="HOGENOM" id="CLU_000604_1_3_0"/>
<dbReference type="AlphaFoldDB" id="U7VEW1"/>
<gene>
    <name evidence="10" type="ORF">HMPREF0202_00482</name>
</gene>
<evidence type="ECO:0000256" key="2">
    <source>
        <dbReference type="ARBA" id="ARBA00022448"/>
    </source>
</evidence>
<dbReference type="GO" id="GO:0005524">
    <property type="term" value="F:ATP binding"/>
    <property type="evidence" value="ECO:0007669"/>
    <property type="project" value="UniProtKB-KW"/>
</dbReference>
<dbReference type="GO" id="GO:0006865">
    <property type="term" value="P:amino acid transport"/>
    <property type="evidence" value="ECO:0007669"/>
    <property type="project" value="UniProtKB-KW"/>
</dbReference>
<dbReference type="Pfam" id="PF09383">
    <property type="entry name" value="NIL"/>
    <property type="match status" value="1"/>
</dbReference>
<dbReference type="eggNOG" id="COG1135">
    <property type="taxonomic scope" value="Bacteria"/>
</dbReference>
<evidence type="ECO:0000256" key="6">
    <source>
        <dbReference type="ARBA" id="ARBA00022967"/>
    </source>
</evidence>
<dbReference type="PROSITE" id="PS00211">
    <property type="entry name" value="ABC_TRANSPORTER_1"/>
    <property type="match status" value="1"/>
</dbReference>
<dbReference type="EMBL" id="AXZF01000016">
    <property type="protein sequence ID" value="ERT69644.1"/>
    <property type="molecule type" value="Genomic_DNA"/>
</dbReference>
<dbReference type="InterPro" id="IPR017871">
    <property type="entry name" value="ABC_transporter-like_CS"/>
</dbReference>
<comment type="similarity">
    <text evidence="1">Belongs to the ABC transporter superfamily.</text>
</comment>
<dbReference type="InterPro" id="IPR050086">
    <property type="entry name" value="MetN_ABC_transporter-like"/>
</dbReference>
<comment type="caution">
    <text evidence="10">The sequence shown here is derived from an EMBL/GenBank/DDBJ whole genome shotgun (WGS) entry which is preliminary data.</text>
</comment>
<dbReference type="Pfam" id="PF00005">
    <property type="entry name" value="ABC_tran"/>
    <property type="match status" value="1"/>
</dbReference>
<keyword evidence="7" id="KW-0029">Amino-acid transport</keyword>
<dbReference type="PANTHER" id="PTHR43166">
    <property type="entry name" value="AMINO ACID IMPORT ATP-BINDING PROTEIN"/>
    <property type="match status" value="1"/>
</dbReference>
<dbReference type="GO" id="GO:0016887">
    <property type="term" value="F:ATP hydrolysis activity"/>
    <property type="evidence" value="ECO:0007669"/>
    <property type="project" value="InterPro"/>
</dbReference>
<evidence type="ECO:0000313" key="11">
    <source>
        <dbReference type="Proteomes" id="UP000017081"/>
    </source>
</evidence>
<dbReference type="SUPFAM" id="SSF52540">
    <property type="entry name" value="P-loop containing nucleoside triphosphate hydrolases"/>
    <property type="match status" value="1"/>
</dbReference>
<evidence type="ECO:0000259" key="9">
    <source>
        <dbReference type="PROSITE" id="PS50893"/>
    </source>
</evidence>
<dbReference type="Proteomes" id="UP000017081">
    <property type="component" value="Unassembled WGS sequence"/>
</dbReference>
<evidence type="ECO:0000256" key="1">
    <source>
        <dbReference type="ARBA" id="ARBA00005417"/>
    </source>
</evidence>
<dbReference type="InterPro" id="IPR003593">
    <property type="entry name" value="AAA+_ATPase"/>
</dbReference>
<dbReference type="CDD" id="cd03258">
    <property type="entry name" value="ABC_MetN_methionine_transporter"/>
    <property type="match status" value="1"/>
</dbReference>
<feature type="domain" description="ABC transporter" evidence="9">
    <location>
        <begin position="12"/>
        <end position="248"/>
    </location>
</feature>